<dbReference type="EC" id="2.4.1.-" evidence="4"/>
<dbReference type="GO" id="GO:0080043">
    <property type="term" value="F:quercetin 3-O-glucosyltransferase activity"/>
    <property type="evidence" value="ECO:0007669"/>
    <property type="project" value="TreeGrafter"/>
</dbReference>
<dbReference type="CDD" id="cd03784">
    <property type="entry name" value="GT1_Gtf-like"/>
    <property type="match status" value="1"/>
</dbReference>
<keyword evidence="3" id="KW-0328">Glycosyltransferase</keyword>
<dbReference type="FunFam" id="3.40.50.2000:FF:000055">
    <property type="entry name" value="Glycosyltransferase"/>
    <property type="match status" value="1"/>
</dbReference>
<evidence type="ECO:0000256" key="1">
    <source>
        <dbReference type="ARBA" id="ARBA00009995"/>
    </source>
</evidence>
<evidence type="ECO:0000256" key="3">
    <source>
        <dbReference type="RuleBase" id="RU003718"/>
    </source>
</evidence>
<dbReference type="Gene3D" id="3.40.50.2000">
    <property type="entry name" value="Glycogen Phosphorylase B"/>
    <property type="match status" value="2"/>
</dbReference>
<evidence type="ECO:0000256" key="4">
    <source>
        <dbReference type="RuleBase" id="RU362057"/>
    </source>
</evidence>
<name>W6JNP6_HUMLU</name>
<gene>
    <name evidence="5" type="primary">HIUGT251</name>
</gene>
<dbReference type="InterPro" id="IPR002213">
    <property type="entry name" value="UDP_glucos_trans"/>
</dbReference>
<dbReference type="InterPro" id="IPR035595">
    <property type="entry name" value="UDP_glycos_trans_CS"/>
</dbReference>
<accession>W6JNP6</accession>
<protein>
    <recommendedName>
        <fullName evidence="4">Glycosyltransferase</fullName>
        <ecNumber evidence="4">2.4.1.-</ecNumber>
    </recommendedName>
</protein>
<organism evidence="5">
    <name type="scientific">Humulus lupulus</name>
    <name type="common">European hop</name>
    <dbReference type="NCBI Taxonomy" id="3486"/>
    <lineage>
        <taxon>Eukaryota</taxon>
        <taxon>Viridiplantae</taxon>
        <taxon>Streptophyta</taxon>
        <taxon>Embryophyta</taxon>
        <taxon>Tracheophyta</taxon>
        <taxon>Spermatophyta</taxon>
        <taxon>Magnoliopsida</taxon>
        <taxon>eudicotyledons</taxon>
        <taxon>Gunneridae</taxon>
        <taxon>Pentapetalae</taxon>
        <taxon>rosids</taxon>
        <taxon>fabids</taxon>
        <taxon>Rosales</taxon>
        <taxon>Cannabaceae</taxon>
        <taxon>Humulus</taxon>
    </lineage>
</organism>
<dbReference type="FunFam" id="3.40.50.2000:FF:000027">
    <property type="entry name" value="Glycosyltransferase"/>
    <property type="match status" value="1"/>
</dbReference>
<comment type="similarity">
    <text evidence="1 3">Belongs to the UDP-glycosyltransferase family.</text>
</comment>
<dbReference type="PANTHER" id="PTHR11926">
    <property type="entry name" value="GLUCOSYL/GLUCURONOSYL TRANSFERASES"/>
    <property type="match status" value="1"/>
</dbReference>
<sequence>MGSISEMMKPHAVCVPFPAQGHVNPMMQLAKLLHSRGFHITYVNTEFNHRRLIRSRGPDSVKGLPDFQFETIPDGLPPSDRDATQEVPPLCDATRKNCLGPFKELLHKLRSCSEVPPVTCIITDGIMTFGIKAAREFGIPEVVFWTASACSFMGYLQYDELVRRGIVPFKDESFMLDGTLDTPIDWIPGIRDVRLRDLPSFLRVTSTDDIMFDFLGSQAKNCLTSSAIIFNTFRELELEVLDSISDMYPNIYTIGPLPMLNRHLPAESQVKSMSTSLWKEDSTCFQWLHKREPNSVVYVNYGSITTMTEDNFREFAWGLANSKHSFVWIVRPDVIMGSNSATVLPEEFFEEIKDRGLLANWCQQKEVLEHSSVGVFLTHCGWNSTVETVCAGVPVICWPFFADQQTNCHFACKTLGIGVEISPDVKREEVTGLVKEMMEGEKGEKMREKASYWKKKAAETTDIGGDSYHDFDKLIKSLGFDGRD</sequence>
<proteinExistence type="evidence at transcript level"/>
<dbReference type="PROSITE" id="PS00375">
    <property type="entry name" value="UDPGT"/>
    <property type="match status" value="1"/>
</dbReference>
<dbReference type="Pfam" id="PF00201">
    <property type="entry name" value="UDPGT"/>
    <property type="match status" value="1"/>
</dbReference>
<dbReference type="GO" id="GO:0080044">
    <property type="term" value="F:quercetin 7-O-glucosyltransferase activity"/>
    <property type="evidence" value="ECO:0007669"/>
    <property type="project" value="TreeGrafter"/>
</dbReference>
<keyword evidence="2 3" id="KW-0808">Transferase</keyword>
<dbReference type="PANTHER" id="PTHR11926:SF1365">
    <property type="entry name" value="GLYCOSYLTRANSFERASE"/>
    <property type="match status" value="1"/>
</dbReference>
<dbReference type="SUPFAM" id="SSF53756">
    <property type="entry name" value="UDP-Glycosyltransferase/glycogen phosphorylase"/>
    <property type="match status" value="1"/>
</dbReference>
<evidence type="ECO:0000313" key="5">
    <source>
        <dbReference type="EMBL" id="BAO51840.1"/>
    </source>
</evidence>
<dbReference type="EMBL" id="AB847098">
    <property type="protein sequence ID" value="BAO51840.1"/>
    <property type="molecule type" value="mRNA"/>
</dbReference>
<reference evidence="5" key="1">
    <citation type="submission" date="2013-08" db="EMBL/GenBank/DDBJ databases">
        <title>Glycosyltransferases for volatiles.</title>
        <authorList>
            <person name="Ono E."/>
            <person name="Toyonaga H."/>
            <person name="Ohnishi T."/>
        </authorList>
    </citation>
    <scope>NUCLEOTIDE SEQUENCE</scope>
</reference>
<dbReference type="AlphaFoldDB" id="W6JNP6"/>
<evidence type="ECO:0000256" key="2">
    <source>
        <dbReference type="ARBA" id="ARBA00022679"/>
    </source>
</evidence>